<dbReference type="GeneID" id="30175317"/>
<dbReference type="AlphaFoldDB" id="A0A1B9HV73"/>
<organism evidence="2">
    <name type="scientific">Kwoniella pini CBS 10737</name>
    <dbReference type="NCBI Taxonomy" id="1296096"/>
    <lineage>
        <taxon>Eukaryota</taxon>
        <taxon>Fungi</taxon>
        <taxon>Dikarya</taxon>
        <taxon>Basidiomycota</taxon>
        <taxon>Agaricomycotina</taxon>
        <taxon>Tremellomycetes</taxon>
        <taxon>Tremellales</taxon>
        <taxon>Cryptococcaceae</taxon>
        <taxon>Kwoniella</taxon>
    </lineage>
</organism>
<feature type="transmembrane region" description="Helical" evidence="1">
    <location>
        <begin position="247"/>
        <end position="265"/>
    </location>
</feature>
<dbReference type="OrthoDB" id="3192156at2759"/>
<dbReference type="KEGG" id="kpin:30175317"/>
<sequence length="289" mass="31839">MTSLTSLHNSLSPLLTPAHPSFPFAPIDVIGAMRLSSVINWIATGVFDPPSTPSNKGKRSVATKKARASIWQELAGLMIVVFGGETFLSLCTGSTPSWLVTPNITLLFCVVHIIQTRTSFSRLLPSKPSLLFELFMAIPDSIGRTLLLTRFSIIPLLYPTSSKSLPVTPASLILVPFILAVPFASIAFSTFNFFQPSLNLTTPAELKPKGWMLVDTWCPLLISPLFLTLIGPVEGWNFGLGWEENEGVLACMIVLWICFTGRAIYNFGYEKEHLIELFGKSQYGKKKIE</sequence>
<dbReference type="STRING" id="1296096.A0A1B9HV73"/>
<keyword evidence="4" id="KW-1185">Reference proteome</keyword>
<feature type="transmembrane region" description="Helical" evidence="1">
    <location>
        <begin position="170"/>
        <end position="189"/>
    </location>
</feature>
<reference evidence="3" key="2">
    <citation type="submission" date="2013-07" db="EMBL/GenBank/DDBJ databases">
        <authorList>
            <consortium name="The Broad Institute Genome Sequencing Platform"/>
            <person name="Cuomo C."/>
            <person name="Litvintseva A."/>
            <person name="Chen Y."/>
            <person name="Heitman J."/>
            <person name="Sun S."/>
            <person name="Springer D."/>
            <person name="Dromer F."/>
            <person name="Young S.K."/>
            <person name="Zeng Q."/>
            <person name="Gargeya S."/>
            <person name="Fitzgerald M."/>
            <person name="Abouelleil A."/>
            <person name="Alvarado L."/>
            <person name="Berlin A.M."/>
            <person name="Chapman S.B."/>
            <person name="Dewar J."/>
            <person name="Goldberg J."/>
            <person name="Griggs A."/>
            <person name="Gujja S."/>
            <person name="Hansen M."/>
            <person name="Howarth C."/>
            <person name="Imamovic A."/>
            <person name="Larimer J."/>
            <person name="McCowan C."/>
            <person name="Murphy C."/>
            <person name="Pearson M."/>
            <person name="Priest M."/>
            <person name="Roberts A."/>
            <person name="Saif S."/>
            <person name="Shea T."/>
            <person name="Sykes S."/>
            <person name="Wortman J."/>
            <person name="Nusbaum C."/>
            <person name="Birren B."/>
        </authorList>
    </citation>
    <scope>NUCLEOTIDE SEQUENCE</scope>
    <source>
        <strain evidence="3">CBS 10737</strain>
    </source>
</reference>
<evidence type="ECO:0000313" key="4">
    <source>
        <dbReference type="Proteomes" id="UP000094020"/>
    </source>
</evidence>
<keyword evidence="1" id="KW-1133">Transmembrane helix</keyword>
<dbReference type="Proteomes" id="UP000094020">
    <property type="component" value="Chromosome 2"/>
</dbReference>
<evidence type="ECO:0000313" key="2">
    <source>
        <dbReference type="EMBL" id="OCF47170.1"/>
    </source>
</evidence>
<reference evidence="3" key="4">
    <citation type="submission" date="2024-02" db="EMBL/GenBank/DDBJ databases">
        <title>Comparative genomics of Cryptococcus and Kwoniella reveals pathogenesis evolution and contrasting modes of karyotype evolution via chromosome fusion or intercentromeric recombination.</title>
        <authorList>
            <person name="Coelho M.A."/>
            <person name="David-Palma M."/>
            <person name="Shea T."/>
            <person name="Bowers K."/>
            <person name="McGinley-Smith S."/>
            <person name="Mohammad A.W."/>
            <person name="Gnirke A."/>
            <person name="Yurkov A.M."/>
            <person name="Nowrousian M."/>
            <person name="Sun S."/>
            <person name="Cuomo C.A."/>
            <person name="Heitman J."/>
        </authorList>
    </citation>
    <scope>NUCLEOTIDE SEQUENCE</scope>
    <source>
        <strain evidence="3">CBS 10737</strain>
    </source>
</reference>
<reference evidence="2" key="3">
    <citation type="submission" date="2016-07" db="EMBL/GenBank/DDBJ databases">
        <title>Evolution of pathogenesis and genome organization in the Tremellales.</title>
        <authorList>
            <person name="Cuomo C."/>
            <person name="Litvintseva A."/>
            <person name="Heitman J."/>
            <person name="Chen Y."/>
            <person name="Sun S."/>
            <person name="Springer D."/>
            <person name="Dromer F."/>
            <person name="Young S."/>
            <person name="Zeng Q."/>
            <person name="Chapman S."/>
            <person name="Gujja S."/>
            <person name="Saif S."/>
            <person name="Birren B."/>
        </authorList>
    </citation>
    <scope>NUCLEOTIDE SEQUENCE</scope>
    <source>
        <strain evidence="2">CBS 10737</strain>
    </source>
</reference>
<keyword evidence="1" id="KW-0472">Membrane</keyword>
<reference evidence="2" key="1">
    <citation type="submission" date="2013-07" db="EMBL/GenBank/DDBJ databases">
        <title>The Genome Sequence of Cryptococcus pinus CBS10737.</title>
        <authorList>
            <consortium name="The Broad Institute Genome Sequencing Platform"/>
            <person name="Cuomo C."/>
            <person name="Litvintseva A."/>
            <person name="Chen Y."/>
            <person name="Heitman J."/>
            <person name="Sun S."/>
            <person name="Springer D."/>
            <person name="Dromer F."/>
            <person name="Young S.K."/>
            <person name="Zeng Q."/>
            <person name="Gargeya S."/>
            <person name="Fitzgerald M."/>
            <person name="Abouelleil A."/>
            <person name="Alvarado L."/>
            <person name="Berlin A.M."/>
            <person name="Chapman S.B."/>
            <person name="Dewar J."/>
            <person name="Goldberg J."/>
            <person name="Griggs A."/>
            <person name="Gujja S."/>
            <person name="Hansen M."/>
            <person name="Howarth C."/>
            <person name="Imamovic A."/>
            <person name="Larimer J."/>
            <person name="McCowan C."/>
            <person name="Murphy C."/>
            <person name="Pearson M."/>
            <person name="Priest M."/>
            <person name="Roberts A."/>
            <person name="Saif S."/>
            <person name="Shea T."/>
            <person name="Sykes S."/>
            <person name="Wortman J."/>
            <person name="Nusbaum C."/>
            <person name="Birren B."/>
        </authorList>
    </citation>
    <scope>NUCLEOTIDE SEQUENCE [LARGE SCALE GENOMIC DNA]</scope>
    <source>
        <strain evidence="2">CBS 10737</strain>
    </source>
</reference>
<proteinExistence type="predicted"/>
<feature type="transmembrane region" description="Helical" evidence="1">
    <location>
        <begin position="68"/>
        <end position="90"/>
    </location>
</feature>
<protein>
    <submittedName>
        <fullName evidence="2">Uncharacterized protein</fullName>
    </submittedName>
</protein>
<feature type="transmembrane region" description="Helical" evidence="1">
    <location>
        <begin position="210"/>
        <end position="227"/>
    </location>
</feature>
<dbReference type="EMBL" id="CP144520">
    <property type="protein sequence ID" value="WWC68042.1"/>
    <property type="molecule type" value="Genomic_DNA"/>
</dbReference>
<accession>A0A1B9HV73</accession>
<dbReference type="RefSeq" id="XP_019008389.1">
    <property type="nucleotide sequence ID" value="XM_019158643.1"/>
</dbReference>
<evidence type="ECO:0000256" key="1">
    <source>
        <dbReference type="SAM" id="Phobius"/>
    </source>
</evidence>
<keyword evidence="1" id="KW-0812">Transmembrane</keyword>
<dbReference type="EMBL" id="KV700117">
    <property type="protein sequence ID" value="OCF47170.1"/>
    <property type="molecule type" value="Genomic_DNA"/>
</dbReference>
<gene>
    <name evidence="2" type="ORF">I206_06948</name>
    <name evidence="3" type="ORF">I206_101961</name>
</gene>
<evidence type="ECO:0000313" key="3">
    <source>
        <dbReference type="EMBL" id="WWC68042.1"/>
    </source>
</evidence>
<name>A0A1B9HV73_9TREE</name>